<sequence>MGRPTLQQLLTYVSKVYGIGEKIKRAKDGRKDPQIMESTICCVMLLGFVWRMKSLNQLNQWLKYGRFKKLLPGVRLPRVDAVRESLSQYDLEPLQEMHDGIIHKAKRNKVFQQGTMNGWVVVGLDGVELFESKVKNCDECLTREKDGETHDFHRGVACMTVGSDPHVILGIDHMHPRDGEDKDEGEQTVGKRLIRNLYDTHRHFADVIVGDALYVNAPFINDVRAIGMDAVIRVKNKRLHLVQDALGLFQHREADEHWSIKDPEPKAKRKKQKQKHIHVEAWDEEGFEMGGVPQPVRFLRFRETITENKYRGKNVKRVETTKEVWVVTTLGKHVPAKHVWEMIHERWDVENNGFRELKTKWNIHHCFMHHPRAIEAILMFMMIAINLFHLFIFRRVKDFRKKGITQSFLVEELRIDAVLQDVPLYALLE</sequence>
<dbReference type="GO" id="GO:0004803">
    <property type="term" value="F:transposase activity"/>
    <property type="evidence" value="ECO:0007669"/>
    <property type="project" value="InterPro"/>
</dbReference>
<keyword evidence="4" id="KW-1185">Reference proteome</keyword>
<dbReference type="Proteomes" id="UP000595349">
    <property type="component" value="Chromosome"/>
</dbReference>
<reference evidence="3 4" key="1">
    <citation type="submission" date="2020-06" db="EMBL/GenBank/DDBJ databases">
        <title>Genomic analysis of Salicibibacter sp. NKC21-4.</title>
        <authorList>
            <person name="Oh Y.J."/>
        </authorList>
    </citation>
    <scope>NUCLEOTIDE SEQUENCE [LARGE SCALE GENOMIC DNA]</scope>
    <source>
        <strain evidence="3 4">NKC21-4</strain>
    </source>
</reference>
<dbReference type="InterPro" id="IPR012337">
    <property type="entry name" value="RNaseH-like_sf"/>
</dbReference>
<dbReference type="KEGG" id="scib:HUG20_02280"/>
<feature type="domain" description="Transposase IS4-like" evidence="2">
    <location>
        <begin position="166"/>
        <end position="387"/>
    </location>
</feature>
<dbReference type="AlphaFoldDB" id="A0A7T7CEA2"/>
<organism evidence="3 4">
    <name type="scientific">Salicibibacter cibi</name>
    <dbReference type="NCBI Taxonomy" id="2743001"/>
    <lineage>
        <taxon>Bacteria</taxon>
        <taxon>Bacillati</taxon>
        <taxon>Bacillota</taxon>
        <taxon>Bacilli</taxon>
        <taxon>Bacillales</taxon>
        <taxon>Bacillaceae</taxon>
        <taxon>Salicibibacter</taxon>
    </lineage>
</organism>
<proteinExistence type="predicted"/>
<gene>
    <name evidence="3" type="ORF">HUG20_02280</name>
</gene>
<dbReference type="InterPro" id="IPR002559">
    <property type="entry name" value="Transposase_11"/>
</dbReference>
<keyword evidence="1" id="KW-0812">Transmembrane</keyword>
<evidence type="ECO:0000259" key="2">
    <source>
        <dbReference type="Pfam" id="PF01609"/>
    </source>
</evidence>
<name>A0A7T7CEA2_9BACI</name>
<dbReference type="GO" id="GO:0003677">
    <property type="term" value="F:DNA binding"/>
    <property type="evidence" value="ECO:0007669"/>
    <property type="project" value="InterPro"/>
</dbReference>
<evidence type="ECO:0000313" key="3">
    <source>
        <dbReference type="EMBL" id="QQK78844.1"/>
    </source>
</evidence>
<dbReference type="Pfam" id="PF01609">
    <property type="entry name" value="DDE_Tnp_1"/>
    <property type="match status" value="1"/>
</dbReference>
<keyword evidence="1" id="KW-0472">Membrane</keyword>
<feature type="transmembrane region" description="Helical" evidence="1">
    <location>
        <begin position="373"/>
        <end position="393"/>
    </location>
</feature>
<dbReference type="SUPFAM" id="SSF53098">
    <property type="entry name" value="Ribonuclease H-like"/>
    <property type="match status" value="1"/>
</dbReference>
<dbReference type="EMBL" id="CP054706">
    <property type="protein sequence ID" value="QQK78844.1"/>
    <property type="molecule type" value="Genomic_DNA"/>
</dbReference>
<evidence type="ECO:0000256" key="1">
    <source>
        <dbReference type="SAM" id="Phobius"/>
    </source>
</evidence>
<protein>
    <submittedName>
        <fullName evidence="3">Transposase</fullName>
    </submittedName>
</protein>
<dbReference type="GO" id="GO:0006313">
    <property type="term" value="P:DNA transposition"/>
    <property type="evidence" value="ECO:0007669"/>
    <property type="project" value="InterPro"/>
</dbReference>
<keyword evidence="1" id="KW-1133">Transmembrane helix</keyword>
<accession>A0A7T7CEA2</accession>
<dbReference type="RefSeq" id="WP_200087594.1">
    <property type="nucleotide sequence ID" value="NZ_CP054706.1"/>
</dbReference>
<evidence type="ECO:0000313" key="4">
    <source>
        <dbReference type="Proteomes" id="UP000595349"/>
    </source>
</evidence>